<accession>A0A843VL30</accession>
<evidence type="ECO:0000256" key="1">
    <source>
        <dbReference type="ARBA" id="ARBA00022737"/>
    </source>
</evidence>
<feature type="repeat" description="PPR" evidence="2">
    <location>
        <begin position="463"/>
        <end position="493"/>
    </location>
</feature>
<feature type="repeat" description="PPR" evidence="2">
    <location>
        <begin position="330"/>
        <end position="364"/>
    </location>
</feature>
<evidence type="ECO:0000256" key="3">
    <source>
        <dbReference type="SAM" id="MobiDB-lite"/>
    </source>
</evidence>
<name>A0A843VL30_COLES</name>
<feature type="region of interest" description="Disordered" evidence="3">
    <location>
        <begin position="661"/>
        <end position="713"/>
    </location>
</feature>
<dbReference type="InterPro" id="IPR002885">
    <property type="entry name" value="PPR_rpt"/>
</dbReference>
<proteinExistence type="predicted"/>
<dbReference type="FunFam" id="1.25.40.10:FF:000196">
    <property type="entry name" value="Pentatricopeptide repeat-containing protein At4g14850"/>
    <property type="match status" value="1"/>
</dbReference>
<dbReference type="PROSITE" id="PS51375">
    <property type="entry name" value="PPR"/>
    <property type="match status" value="6"/>
</dbReference>
<organism evidence="4 5">
    <name type="scientific">Colocasia esculenta</name>
    <name type="common">Wild taro</name>
    <name type="synonym">Arum esculentum</name>
    <dbReference type="NCBI Taxonomy" id="4460"/>
    <lineage>
        <taxon>Eukaryota</taxon>
        <taxon>Viridiplantae</taxon>
        <taxon>Streptophyta</taxon>
        <taxon>Embryophyta</taxon>
        <taxon>Tracheophyta</taxon>
        <taxon>Spermatophyta</taxon>
        <taxon>Magnoliopsida</taxon>
        <taxon>Liliopsida</taxon>
        <taxon>Araceae</taxon>
        <taxon>Aroideae</taxon>
        <taxon>Colocasieae</taxon>
        <taxon>Colocasia</taxon>
    </lineage>
</organism>
<keyword evidence="5" id="KW-1185">Reference proteome</keyword>
<dbReference type="Gene3D" id="1.25.40.10">
    <property type="entry name" value="Tetratricopeptide repeat domain"/>
    <property type="match status" value="5"/>
</dbReference>
<dbReference type="InterPro" id="IPR011990">
    <property type="entry name" value="TPR-like_helical_dom_sf"/>
</dbReference>
<evidence type="ECO:0000313" key="4">
    <source>
        <dbReference type="EMBL" id="MQL92993.1"/>
    </source>
</evidence>
<dbReference type="AlphaFoldDB" id="A0A843VL30"/>
<evidence type="ECO:0000256" key="2">
    <source>
        <dbReference type="PROSITE-ProRule" id="PRU00708"/>
    </source>
</evidence>
<dbReference type="FunFam" id="1.25.40.10:FF:000031">
    <property type="entry name" value="Pentatricopeptide repeat-containing protein mitochondrial"/>
    <property type="match status" value="1"/>
</dbReference>
<dbReference type="EMBL" id="NMUH01001507">
    <property type="protein sequence ID" value="MQL92993.1"/>
    <property type="molecule type" value="Genomic_DNA"/>
</dbReference>
<dbReference type="PANTHER" id="PTHR24015:SF72">
    <property type="entry name" value="OS04G0436800 PROTEIN"/>
    <property type="match status" value="1"/>
</dbReference>
<feature type="repeat" description="PPR" evidence="2">
    <location>
        <begin position="563"/>
        <end position="597"/>
    </location>
</feature>
<protein>
    <recommendedName>
        <fullName evidence="6">Pentatricopeptide repeat-containing protein</fullName>
    </recommendedName>
</protein>
<keyword evidence="1" id="KW-0677">Repeat</keyword>
<dbReference type="InterPro" id="IPR046960">
    <property type="entry name" value="PPR_At4g14850-like_plant"/>
</dbReference>
<gene>
    <name evidence="4" type="ORF">Taro_025646</name>
</gene>
<feature type="compositionally biased region" description="Polar residues" evidence="3">
    <location>
        <begin position="704"/>
        <end position="713"/>
    </location>
</feature>
<dbReference type="OrthoDB" id="731210at2759"/>
<comment type="caution">
    <text evidence="4">The sequence shown here is derived from an EMBL/GenBank/DDBJ whole genome shotgun (WGS) entry which is preliminary data.</text>
</comment>
<evidence type="ECO:0000313" key="5">
    <source>
        <dbReference type="Proteomes" id="UP000652761"/>
    </source>
</evidence>
<reference evidence="4" key="1">
    <citation type="submission" date="2017-07" db="EMBL/GenBank/DDBJ databases">
        <title>Taro Niue Genome Assembly and Annotation.</title>
        <authorList>
            <person name="Atibalentja N."/>
            <person name="Keating K."/>
            <person name="Fields C.J."/>
        </authorList>
    </citation>
    <scope>NUCLEOTIDE SEQUENCE</scope>
    <source>
        <strain evidence="4">Niue_2</strain>
        <tissue evidence="4">Leaf</tissue>
    </source>
</reference>
<dbReference type="PANTHER" id="PTHR24015">
    <property type="entry name" value="OS07G0578800 PROTEIN-RELATED"/>
    <property type="match status" value="1"/>
</dbReference>
<dbReference type="Pfam" id="PF01535">
    <property type="entry name" value="PPR"/>
    <property type="match status" value="10"/>
</dbReference>
<feature type="repeat" description="PPR" evidence="2">
    <location>
        <begin position="128"/>
        <end position="162"/>
    </location>
</feature>
<dbReference type="GO" id="GO:0009451">
    <property type="term" value="P:RNA modification"/>
    <property type="evidence" value="ECO:0007669"/>
    <property type="project" value="InterPro"/>
</dbReference>
<feature type="repeat" description="PPR" evidence="2">
    <location>
        <begin position="97"/>
        <end position="127"/>
    </location>
</feature>
<feature type="repeat" description="PPR" evidence="2">
    <location>
        <begin position="229"/>
        <end position="263"/>
    </location>
</feature>
<evidence type="ECO:0008006" key="6">
    <source>
        <dbReference type="Google" id="ProtNLM"/>
    </source>
</evidence>
<sequence>MGVTAAALLTRLLQHVSRHRATPASSSGKLSRSPIGRILAHLQAGDLQKAVALLAASPVALPDSVYARFLQLCSVRKALVEARKVESHLVAFSSSPPIFLLNRTIEAYAKCGNLRDARELFDEMPRRDGGTWNAMIVAYAQAGHASEAVSLFLSMNNAGVYANGITFACVLSSCGDVLALFLAMQIHSLILKHGFGHNVILGSSLVDVYGKCHLIGDARKMFDEIESPNPVSWNVMVRRYLEAGNEVEALCIFFRMIREGFRPLNFTFSNVLTACCYMMAHVEGRQVHGIAVKIAFETDQVVSTSLVEMYAKCGLLHEACQVYDQCGPRNVVTQTSILSGYTKHGRTDEAEVLFDKMPERNVISWNTMFAAYVRSLSWEKALDFTRMMLRETEKIDQVTIGLILNTCAGLSDVYIGRQVHGFAYRHGFHSNHFVRNSLLDMYGKCGCLSIAELLFTQMASSRDIISWNALLSNYARHGRSEEALSIFSKMQEEITPNEFILSTCLAACSKVLSLKHGKQIHGYVIRNYHETDVVMRGALVDMYSKCRSLGHAVHVFEEEGPRDVVLWNSIILGCAYNGVGGGILDLFELMQKEDILPDCITFIGILLGCINEGMVETVKNVKDVWRKSSTKVSWCSWLSRQSNTLKVSGSSPGDAIAHFSASDQPKGPRWVSGPANPGGPCRLRFQGSDGPEDEDFDTAKCKKQPTSSTVRSP</sequence>
<dbReference type="FunFam" id="1.25.40.10:FF:000425">
    <property type="entry name" value="Pentatricopeptide repeat-containing protein At3g26540"/>
    <property type="match status" value="1"/>
</dbReference>
<dbReference type="GO" id="GO:0003723">
    <property type="term" value="F:RNA binding"/>
    <property type="evidence" value="ECO:0007669"/>
    <property type="project" value="InterPro"/>
</dbReference>
<dbReference type="Proteomes" id="UP000652761">
    <property type="component" value="Unassembled WGS sequence"/>
</dbReference>
<dbReference type="NCBIfam" id="TIGR00756">
    <property type="entry name" value="PPR"/>
    <property type="match status" value="6"/>
</dbReference>